<evidence type="ECO:0000256" key="3">
    <source>
        <dbReference type="PIRSR" id="PIRSR000103-1"/>
    </source>
</evidence>
<dbReference type="InterPro" id="IPR029154">
    <property type="entry name" value="HIBADH-like_NADP-bd"/>
</dbReference>
<evidence type="ECO:0000256" key="1">
    <source>
        <dbReference type="ARBA" id="ARBA00023002"/>
    </source>
</evidence>
<dbReference type="Proteomes" id="UP000199150">
    <property type="component" value="Unassembled WGS sequence"/>
</dbReference>
<feature type="active site" evidence="3">
    <location>
        <position position="167"/>
    </location>
</feature>
<dbReference type="InterPro" id="IPR015815">
    <property type="entry name" value="HIBADH-related"/>
</dbReference>
<dbReference type="Gene3D" id="3.40.50.720">
    <property type="entry name" value="NAD(P)-binding Rossmann-like Domain"/>
    <property type="match status" value="1"/>
</dbReference>
<dbReference type="PANTHER" id="PTHR43580:SF2">
    <property type="entry name" value="CYTOKINE-LIKE NUCLEAR FACTOR N-PAC"/>
    <property type="match status" value="1"/>
</dbReference>
<dbReference type="GO" id="GO:0016491">
    <property type="term" value="F:oxidoreductase activity"/>
    <property type="evidence" value="ECO:0007669"/>
    <property type="project" value="UniProtKB-KW"/>
</dbReference>
<dbReference type="PIRSF" id="PIRSF000103">
    <property type="entry name" value="HIBADH"/>
    <property type="match status" value="1"/>
</dbReference>
<dbReference type="Pfam" id="PF03446">
    <property type="entry name" value="NAD_binding_2"/>
    <property type="match status" value="1"/>
</dbReference>
<evidence type="ECO:0000313" key="6">
    <source>
        <dbReference type="EMBL" id="SCW46495.1"/>
    </source>
</evidence>
<dbReference type="EMBL" id="FMTS01000001">
    <property type="protein sequence ID" value="SCW46495.1"/>
    <property type="molecule type" value="Genomic_DNA"/>
</dbReference>
<keyword evidence="2" id="KW-0520">NAD</keyword>
<proteinExistence type="predicted"/>
<dbReference type="SUPFAM" id="SSF48179">
    <property type="entry name" value="6-phosphogluconate dehydrogenase C-terminal domain-like"/>
    <property type="match status" value="1"/>
</dbReference>
<evidence type="ECO:0000259" key="5">
    <source>
        <dbReference type="Pfam" id="PF14833"/>
    </source>
</evidence>
<keyword evidence="7" id="KW-1185">Reference proteome</keyword>
<evidence type="ECO:0000313" key="7">
    <source>
        <dbReference type="Proteomes" id="UP000199150"/>
    </source>
</evidence>
<dbReference type="InterPro" id="IPR008927">
    <property type="entry name" value="6-PGluconate_DH-like_C_sf"/>
</dbReference>
<organism evidence="6 7">
    <name type="scientific">Asticcacaulis taihuensis</name>
    <dbReference type="NCBI Taxonomy" id="260084"/>
    <lineage>
        <taxon>Bacteria</taxon>
        <taxon>Pseudomonadati</taxon>
        <taxon>Pseudomonadota</taxon>
        <taxon>Alphaproteobacteria</taxon>
        <taxon>Caulobacterales</taxon>
        <taxon>Caulobacteraceae</taxon>
        <taxon>Asticcacaulis</taxon>
    </lineage>
</organism>
<feature type="domain" description="3-hydroxyisobutyrate dehydrogenase-like NAD-binding" evidence="5">
    <location>
        <begin position="162"/>
        <end position="277"/>
    </location>
</feature>
<dbReference type="STRING" id="260084.SAMN02927928_1418"/>
<feature type="domain" description="6-phosphogluconate dehydrogenase NADP-binding" evidence="4">
    <location>
        <begin position="2"/>
        <end position="157"/>
    </location>
</feature>
<dbReference type="RefSeq" id="WP_090645409.1">
    <property type="nucleotide sequence ID" value="NZ_CBCRYE010000001.1"/>
</dbReference>
<dbReference type="GO" id="GO:0051287">
    <property type="term" value="F:NAD binding"/>
    <property type="evidence" value="ECO:0007669"/>
    <property type="project" value="InterPro"/>
</dbReference>
<accession>A0A1G4QPY1</accession>
<protein>
    <submittedName>
        <fullName evidence="6">3-hydroxyisobutyrate dehydrogenase</fullName>
    </submittedName>
</protein>
<gene>
    <name evidence="6" type="ORF">SAMN02927928_1418</name>
</gene>
<dbReference type="OrthoDB" id="9812907at2"/>
<sequence>MKVGFIGLGSMGAAIAPNLVRAGHEVSVWNRSPEKADPLVAGGAIRAATPADASRGDAVFTMLADDAAVEGVSEAILASLPAGGVHISLSTISVALADKLTEAHAARGQHYVSAPVFGRPPVAAEGKLFIAAAGTPEAIAKAMPLLDVIGQRVQVFGDKPSAANLVKLAGNFLIVNVTEALGEAMALVAKGGVEKADLLDFLTSTLFGAPIYKNYGALIVSEKFEPAGFAAVLAAKDMRLAGEAADSLGVSMPLNDLLRARLGRLVEGGEGHLDLTGLSLLAARDAGLK</sequence>
<dbReference type="InterPro" id="IPR006115">
    <property type="entry name" value="6PGDH_NADP-bd"/>
</dbReference>
<keyword evidence="1" id="KW-0560">Oxidoreductase</keyword>
<dbReference type="SUPFAM" id="SSF51735">
    <property type="entry name" value="NAD(P)-binding Rossmann-fold domains"/>
    <property type="match status" value="1"/>
</dbReference>
<evidence type="ECO:0000256" key="2">
    <source>
        <dbReference type="ARBA" id="ARBA00023027"/>
    </source>
</evidence>
<dbReference type="Pfam" id="PF14833">
    <property type="entry name" value="NAD_binding_11"/>
    <property type="match status" value="1"/>
</dbReference>
<dbReference type="AlphaFoldDB" id="A0A1G4QPY1"/>
<dbReference type="PANTHER" id="PTHR43580">
    <property type="entry name" value="OXIDOREDUCTASE GLYR1-RELATED"/>
    <property type="match status" value="1"/>
</dbReference>
<dbReference type="GO" id="GO:0050661">
    <property type="term" value="F:NADP binding"/>
    <property type="evidence" value="ECO:0007669"/>
    <property type="project" value="InterPro"/>
</dbReference>
<dbReference type="InterPro" id="IPR036291">
    <property type="entry name" value="NAD(P)-bd_dom_sf"/>
</dbReference>
<dbReference type="InterPro" id="IPR013328">
    <property type="entry name" value="6PGD_dom2"/>
</dbReference>
<name>A0A1G4QPY1_9CAUL</name>
<evidence type="ECO:0000259" key="4">
    <source>
        <dbReference type="Pfam" id="PF03446"/>
    </source>
</evidence>
<reference evidence="7" key="1">
    <citation type="submission" date="2016-10" db="EMBL/GenBank/DDBJ databases">
        <authorList>
            <person name="Varghese N."/>
            <person name="Submissions S."/>
        </authorList>
    </citation>
    <scope>NUCLEOTIDE SEQUENCE [LARGE SCALE GENOMIC DNA]</scope>
    <source>
        <strain evidence="7">CGMCC 1.3431</strain>
    </source>
</reference>
<dbReference type="InterPro" id="IPR051265">
    <property type="entry name" value="HIBADH-related_NP60_sf"/>
</dbReference>
<dbReference type="Gene3D" id="1.10.1040.10">
    <property type="entry name" value="N-(1-d-carboxylethyl)-l-norvaline Dehydrogenase, domain 2"/>
    <property type="match status" value="1"/>
</dbReference>